<evidence type="ECO:0000313" key="1">
    <source>
        <dbReference type="EMBL" id="CAI2163293.1"/>
    </source>
</evidence>
<organism evidence="1 2">
    <name type="scientific">Funneliformis geosporum</name>
    <dbReference type="NCBI Taxonomy" id="1117311"/>
    <lineage>
        <taxon>Eukaryota</taxon>
        <taxon>Fungi</taxon>
        <taxon>Fungi incertae sedis</taxon>
        <taxon>Mucoromycota</taxon>
        <taxon>Glomeromycotina</taxon>
        <taxon>Glomeromycetes</taxon>
        <taxon>Glomerales</taxon>
        <taxon>Glomeraceae</taxon>
        <taxon>Funneliformis</taxon>
    </lineage>
</organism>
<keyword evidence="2" id="KW-1185">Reference proteome</keyword>
<sequence length="47" mass="5526">MAQKHGEQDLYDTFFLRFSSNDKSDQVHDDLYEELSSKTKDISTQNI</sequence>
<name>A0A9W4WQ01_9GLOM</name>
<dbReference type="Proteomes" id="UP001153678">
    <property type="component" value="Unassembled WGS sequence"/>
</dbReference>
<proteinExistence type="predicted"/>
<evidence type="ECO:0000313" key="2">
    <source>
        <dbReference type="Proteomes" id="UP001153678"/>
    </source>
</evidence>
<accession>A0A9W4WQ01</accession>
<dbReference type="EMBL" id="CAMKVN010000082">
    <property type="protein sequence ID" value="CAI2163293.1"/>
    <property type="molecule type" value="Genomic_DNA"/>
</dbReference>
<dbReference type="AlphaFoldDB" id="A0A9W4WQ01"/>
<gene>
    <name evidence="1" type="ORF">FWILDA_LOCUS996</name>
</gene>
<comment type="caution">
    <text evidence="1">The sequence shown here is derived from an EMBL/GenBank/DDBJ whole genome shotgun (WGS) entry which is preliminary data.</text>
</comment>
<protein>
    <submittedName>
        <fullName evidence="1">12263_t:CDS:1</fullName>
    </submittedName>
</protein>
<reference evidence="1" key="1">
    <citation type="submission" date="2022-08" db="EMBL/GenBank/DDBJ databases">
        <authorList>
            <person name="Kallberg Y."/>
            <person name="Tangrot J."/>
            <person name="Rosling A."/>
        </authorList>
    </citation>
    <scope>NUCLEOTIDE SEQUENCE</scope>
    <source>
        <strain evidence="1">Wild A</strain>
    </source>
</reference>